<dbReference type="GO" id="GO:0045944">
    <property type="term" value="P:positive regulation of transcription by RNA polymerase II"/>
    <property type="evidence" value="ECO:0007669"/>
    <property type="project" value="TreeGrafter"/>
</dbReference>
<dbReference type="InterPro" id="IPR024783">
    <property type="entry name" value="TORC_N"/>
</dbReference>
<evidence type="ECO:0000259" key="13">
    <source>
        <dbReference type="Pfam" id="PF12886"/>
    </source>
</evidence>
<evidence type="ECO:0000256" key="2">
    <source>
        <dbReference type="ARBA" id="ARBA00004496"/>
    </source>
</evidence>
<dbReference type="Pfam" id="PF12884">
    <property type="entry name" value="TORC_N"/>
    <property type="match status" value="1"/>
</dbReference>
<feature type="region of interest" description="Disordered" evidence="10">
    <location>
        <begin position="348"/>
        <end position="540"/>
    </location>
</feature>
<evidence type="ECO:0000256" key="10">
    <source>
        <dbReference type="SAM" id="MobiDB-lite"/>
    </source>
</evidence>
<dbReference type="InterPro" id="IPR024785">
    <property type="entry name" value="TORC_C"/>
</dbReference>
<evidence type="ECO:0000256" key="4">
    <source>
        <dbReference type="ARBA" id="ARBA00022490"/>
    </source>
</evidence>
<evidence type="ECO:0000256" key="6">
    <source>
        <dbReference type="ARBA" id="ARBA00023015"/>
    </source>
</evidence>
<dbReference type="GO" id="GO:0005737">
    <property type="term" value="C:cytoplasm"/>
    <property type="evidence" value="ECO:0007669"/>
    <property type="project" value="UniProtKB-SubCell"/>
</dbReference>
<dbReference type="GO" id="GO:0008140">
    <property type="term" value="F:cAMP response element binding protein binding"/>
    <property type="evidence" value="ECO:0007669"/>
    <property type="project" value="InterPro"/>
</dbReference>
<dbReference type="InterPro" id="IPR024786">
    <property type="entry name" value="TORC"/>
</dbReference>
<dbReference type="Proteomes" id="UP000827986">
    <property type="component" value="Unassembled WGS sequence"/>
</dbReference>
<evidence type="ECO:0000256" key="3">
    <source>
        <dbReference type="ARBA" id="ARBA00007167"/>
    </source>
</evidence>
<keyword evidence="5" id="KW-0597">Phosphoprotein</keyword>
<organism evidence="14 15">
    <name type="scientific">Mauremys mutica</name>
    <name type="common">yellowpond turtle</name>
    <dbReference type="NCBI Taxonomy" id="74926"/>
    <lineage>
        <taxon>Eukaryota</taxon>
        <taxon>Metazoa</taxon>
        <taxon>Chordata</taxon>
        <taxon>Craniata</taxon>
        <taxon>Vertebrata</taxon>
        <taxon>Euteleostomi</taxon>
        <taxon>Archelosauria</taxon>
        <taxon>Testudinata</taxon>
        <taxon>Testudines</taxon>
        <taxon>Cryptodira</taxon>
        <taxon>Durocryptodira</taxon>
        <taxon>Testudinoidea</taxon>
        <taxon>Geoemydidae</taxon>
        <taxon>Geoemydinae</taxon>
        <taxon>Mauremys</taxon>
    </lineage>
</organism>
<feature type="region of interest" description="Disordered" evidence="10">
    <location>
        <begin position="1"/>
        <end position="34"/>
    </location>
</feature>
<evidence type="ECO:0000256" key="9">
    <source>
        <dbReference type="ARBA" id="ARBA00023242"/>
    </source>
</evidence>
<reference evidence="14" key="1">
    <citation type="submission" date="2021-09" db="EMBL/GenBank/DDBJ databases">
        <title>The genome of Mauremys mutica provides insights into the evolution of semi-aquatic lifestyle.</title>
        <authorList>
            <person name="Gong S."/>
            <person name="Gao Y."/>
        </authorList>
    </citation>
    <scope>NUCLEOTIDE SEQUENCE</scope>
    <source>
        <strain evidence="14">MM-2020</strain>
        <tissue evidence="14">Muscle</tissue>
    </source>
</reference>
<accession>A0A9D3XHI8</accession>
<dbReference type="PANTHER" id="PTHR13589">
    <property type="entry name" value="CREB-REGULATED TRANSCRIPTION COACTIVATOR"/>
    <property type="match status" value="1"/>
</dbReference>
<keyword evidence="7" id="KW-0010">Activator</keyword>
<sequence length="707" mass="75333">MAASGSGAGAGPGSSAGAGASNPRKFSEKIALQKQRQAEETAAFEEVMMEIGSTRLQAQKLRLAHSRGPYYSGSLPNVNQIGSGVSEFQGPLHSPLDSARSTRHHGLVERVQRDPRRMVSPLRRYVRHISFSSAAACSGTAPAAASRRAPATMPWGNFPMEKGHLFRLPSALNRTNSDSALHTSVMNPSQQDVYLGPSQGVPPPSRRSGFLDGDVDSKVFLFQVPPIEENFLDDNKHLLKPWDTKKLSSSSARPRSCEVPGIHIFPSPDQPANVPLIPTALNTGGSLPDLTSLHFPSPLPTPLDPDESNYPSLSGGSSTGNLANTMTHLGISSSMGLGTGYGSAGLTSPMQSSLSNPALQSSLSNPNLQASLRPQSLNSSLSNPSLQSSQSTPSLPSSLSTPSLPSSLSSQSMQSSPSNPSLQASFSSSSYSPLVQASINTSPRRRAPLSPLTLPMGGDSRRQHPKQFSPTMSPTLSSITQGVPLDTSKLPADQRLPPYPYNQPGLLVQSQQPLQQTQKPQHQTQPARQQQSQQHSAPTQRPYLSQYQHNSSLQQQLCQPLGDFSLGSLEQFSMGESPPGSFPLNHNTFPEDLGALNYHSAENLGFSASGSSFHEPHLLSRQNLSNCGRHGPIPNIVLTGDSPPGISKEIASALAGVPGFEVDTSLGLEEDLKIEPLTLDGLSMLSDPYALLTDPAVEDSFRTDRLQ</sequence>
<gene>
    <name evidence="14" type="ORF">KIL84_006068</name>
</gene>
<dbReference type="Pfam" id="PF12885">
    <property type="entry name" value="TORC_M"/>
    <property type="match status" value="1"/>
</dbReference>
<dbReference type="PANTHER" id="PTHR13589:SF6">
    <property type="entry name" value="CREB-REGULATED TRANSCRIPTION COACTIVATOR 2"/>
    <property type="match status" value="1"/>
</dbReference>
<evidence type="ECO:0008006" key="16">
    <source>
        <dbReference type="Google" id="ProtNLM"/>
    </source>
</evidence>
<dbReference type="EMBL" id="JAHDVG010000471">
    <property type="protein sequence ID" value="KAH1180018.1"/>
    <property type="molecule type" value="Genomic_DNA"/>
</dbReference>
<feature type="compositionally biased region" description="Polar residues" evidence="10">
    <location>
        <begin position="309"/>
        <end position="325"/>
    </location>
</feature>
<evidence type="ECO:0000313" key="14">
    <source>
        <dbReference type="EMBL" id="KAH1180018.1"/>
    </source>
</evidence>
<feature type="domain" description="Transducer of regulated CREB activity C-terminal" evidence="13">
    <location>
        <begin position="634"/>
        <end position="706"/>
    </location>
</feature>
<evidence type="ECO:0000256" key="8">
    <source>
        <dbReference type="ARBA" id="ARBA00023163"/>
    </source>
</evidence>
<keyword evidence="6" id="KW-0805">Transcription regulation</keyword>
<dbReference type="AlphaFoldDB" id="A0A9D3XHI8"/>
<keyword evidence="8" id="KW-0804">Transcription</keyword>
<feature type="compositionally biased region" description="Low complexity" evidence="10">
    <location>
        <begin position="374"/>
        <end position="433"/>
    </location>
</feature>
<dbReference type="GO" id="GO:0051289">
    <property type="term" value="P:protein homotetramerization"/>
    <property type="evidence" value="ECO:0007669"/>
    <property type="project" value="InterPro"/>
</dbReference>
<name>A0A9D3XHI8_9SAUR</name>
<evidence type="ECO:0000256" key="7">
    <source>
        <dbReference type="ARBA" id="ARBA00023159"/>
    </source>
</evidence>
<comment type="subcellular location">
    <subcellularLocation>
        <location evidence="2">Cytoplasm</location>
    </subcellularLocation>
    <subcellularLocation>
        <location evidence="1">Nucleus</location>
    </subcellularLocation>
</comment>
<feature type="compositionally biased region" description="Low complexity" evidence="10">
    <location>
        <begin position="503"/>
        <end position="540"/>
    </location>
</feature>
<feature type="domain" description="Transducer of regulated CREB activity middle" evidence="12">
    <location>
        <begin position="174"/>
        <end position="334"/>
    </location>
</feature>
<evidence type="ECO:0000313" key="15">
    <source>
        <dbReference type="Proteomes" id="UP000827986"/>
    </source>
</evidence>
<dbReference type="Pfam" id="PF12886">
    <property type="entry name" value="TORC_C"/>
    <property type="match status" value="1"/>
</dbReference>
<feature type="compositionally biased region" description="Polar residues" evidence="10">
    <location>
        <begin position="348"/>
        <end position="373"/>
    </location>
</feature>
<feature type="compositionally biased region" description="Polar residues" evidence="10">
    <location>
        <begin position="466"/>
        <end position="481"/>
    </location>
</feature>
<feature type="domain" description="Transducer of regulated CREB activity N-terminal" evidence="11">
    <location>
        <begin position="22"/>
        <end position="76"/>
    </location>
</feature>
<comment type="caution">
    <text evidence="14">The sequence shown here is derived from an EMBL/GenBank/DDBJ whole genome shotgun (WGS) entry which is preliminary data.</text>
</comment>
<evidence type="ECO:0000256" key="5">
    <source>
        <dbReference type="ARBA" id="ARBA00022553"/>
    </source>
</evidence>
<feature type="region of interest" description="Disordered" evidence="10">
    <location>
        <begin position="288"/>
        <end position="325"/>
    </location>
</feature>
<dbReference type="InterPro" id="IPR024784">
    <property type="entry name" value="TORC_M"/>
</dbReference>
<evidence type="ECO:0000259" key="12">
    <source>
        <dbReference type="Pfam" id="PF12885"/>
    </source>
</evidence>
<dbReference type="GO" id="GO:0005634">
    <property type="term" value="C:nucleus"/>
    <property type="evidence" value="ECO:0007669"/>
    <property type="project" value="UniProtKB-SubCell"/>
</dbReference>
<protein>
    <recommendedName>
        <fullName evidence="16">CREB regulated transcription coactivator 2</fullName>
    </recommendedName>
</protein>
<feature type="compositionally biased region" description="Gly residues" evidence="10">
    <location>
        <begin position="1"/>
        <end position="16"/>
    </location>
</feature>
<evidence type="ECO:0000259" key="11">
    <source>
        <dbReference type="Pfam" id="PF12884"/>
    </source>
</evidence>
<keyword evidence="9" id="KW-0539">Nucleus</keyword>
<proteinExistence type="inferred from homology"/>
<evidence type="ECO:0000256" key="1">
    <source>
        <dbReference type="ARBA" id="ARBA00004123"/>
    </source>
</evidence>
<keyword evidence="15" id="KW-1185">Reference proteome</keyword>
<keyword evidence="4" id="KW-0963">Cytoplasm</keyword>
<comment type="similarity">
    <text evidence="3">Belongs to the TORC family.</text>
</comment>